<dbReference type="EMBL" id="MFDE01000039">
    <property type="protein sequence ID" value="OGE37598.1"/>
    <property type="molecule type" value="Genomic_DNA"/>
</dbReference>
<feature type="domain" description="SpoVT-AbrB" evidence="2">
    <location>
        <begin position="3"/>
        <end position="46"/>
    </location>
</feature>
<evidence type="ECO:0000313" key="4">
    <source>
        <dbReference type="Proteomes" id="UP000176527"/>
    </source>
</evidence>
<accession>A0A1F5K9V5</accession>
<gene>
    <name evidence="3" type="ORF">A3F00_05015</name>
</gene>
<dbReference type="Proteomes" id="UP000176527">
    <property type="component" value="Unassembled WGS sequence"/>
</dbReference>
<proteinExistence type="predicted"/>
<dbReference type="AlphaFoldDB" id="A0A1F5K9V5"/>
<dbReference type="GO" id="GO:0003677">
    <property type="term" value="F:DNA binding"/>
    <property type="evidence" value="ECO:0007669"/>
    <property type="project" value="UniProtKB-UniRule"/>
</dbReference>
<dbReference type="Gene3D" id="2.10.260.10">
    <property type="match status" value="1"/>
</dbReference>
<evidence type="ECO:0000313" key="3">
    <source>
        <dbReference type="EMBL" id="OGE37598.1"/>
    </source>
</evidence>
<evidence type="ECO:0000259" key="2">
    <source>
        <dbReference type="PROSITE" id="PS51740"/>
    </source>
</evidence>
<name>A0A1F5K9V5_9BACT</name>
<evidence type="ECO:0000256" key="1">
    <source>
        <dbReference type="PROSITE-ProRule" id="PRU01076"/>
    </source>
</evidence>
<dbReference type="InterPro" id="IPR037914">
    <property type="entry name" value="SpoVT-AbrB_sf"/>
</dbReference>
<protein>
    <recommendedName>
        <fullName evidence="2">SpoVT-AbrB domain-containing protein</fullName>
    </recommendedName>
</protein>
<comment type="caution">
    <text evidence="3">The sequence shown here is derived from an EMBL/GenBank/DDBJ whole genome shotgun (WGS) entry which is preliminary data.</text>
</comment>
<dbReference type="PROSITE" id="PS51740">
    <property type="entry name" value="SPOVT_ABRB"/>
    <property type="match status" value="1"/>
</dbReference>
<organism evidence="3 4">
    <name type="scientific">Candidatus Daviesbacteria bacterium RIFCSPHIGHO2_12_FULL_37_11</name>
    <dbReference type="NCBI Taxonomy" id="1797777"/>
    <lineage>
        <taxon>Bacteria</taxon>
        <taxon>Candidatus Daviesiibacteriota</taxon>
    </lineage>
</organism>
<dbReference type="SUPFAM" id="SSF89447">
    <property type="entry name" value="AbrB/MazE/MraZ-like"/>
    <property type="match status" value="1"/>
</dbReference>
<keyword evidence="1" id="KW-0238">DNA-binding</keyword>
<reference evidence="3 4" key="1">
    <citation type="journal article" date="2016" name="Nat. Commun.">
        <title>Thousands of microbial genomes shed light on interconnected biogeochemical processes in an aquifer system.</title>
        <authorList>
            <person name="Anantharaman K."/>
            <person name="Brown C.T."/>
            <person name="Hug L.A."/>
            <person name="Sharon I."/>
            <person name="Castelle C.J."/>
            <person name="Probst A.J."/>
            <person name="Thomas B.C."/>
            <person name="Singh A."/>
            <person name="Wilkins M.J."/>
            <person name="Karaoz U."/>
            <person name="Brodie E.L."/>
            <person name="Williams K.H."/>
            <person name="Hubbard S.S."/>
            <person name="Banfield J.F."/>
        </authorList>
    </citation>
    <scope>NUCLEOTIDE SEQUENCE [LARGE SCALE GENOMIC DNA]</scope>
</reference>
<sequence>MITTIIDIGNSRGIRIPKLILSESELGDQVELQVKKGEIKIIPVPAKNKTIADTLLSEKALAADWDKPEEDKAWASLQ</sequence>
<dbReference type="InterPro" id="IPR007159">
    <property type="entry name" value="SpoVT-AbrB_dom"/>
</dbReference>